<dbReference type="Proteomes" id="UP000800981">
    <property type="component" value="Unassembled WGS sequence"/>
</dbReference>
<dbReference type="PANTHER" id="PTHR10434:SF11">
    <property type="entry name" value="1-ACYL-SN-GLYCEROL-3-PHOSPHATE ACYLTRANSFERASE"/>
    <property type="match status" value="1"/>
</dbReference>
<evidence type="ECO:0000256" key="2">
    <source>
        <dbReference type="ARBA" id="ARBA00023315"/>
    </source>
</evidence>
<keyword evidence="2 4" id="KW-0012">Acyltransferase</keyword>
<reference evidence="4 5" key="1">
    <citation type="submission" date="2020-03" db="EMBL/GenBank/DDBJ databases">
        <title>Two novel Motilibacter sp.</title>
        <authorList>
            <person name="Liu S."/>
        </authorList>
    </citation>
    <scope>NUCLEOTIDE SEQUENCE [LARGE SCALE GENOMIC DNA]</scope>
    <source>
        <strain evidence="4 5">E257</strain>
    </source>
</reference>
<evidence type="ECO:0000313" key="4">
    <source>
        <dbReference type="EMBL" id="NHC14847.1"/>
    </source>
</evidence>
<proteinExistence type="predicted"/>
<gene>
    <name evidence="4" type="ORF">G9H71_13750</name>
</gene>
<dbReference type="GO" id="GO:0016746">
    <property type="term" value="F:acyltransferase activity"/>
    <property type="evidence" value="ECO:0007669"/>
    <property type="project" value="UniProtKB-KW"/>
</dbReference>
<keyword evidence="5" id="KW-1185">Reference proteome</keyword>
<evidence type="ECO:0000313" key="5">
    <source>
        <dbReference type="Proteomes" id="UP000800981"/>
    </source>
</evidence>
<dbReference type="Pfam" id="PF01553">
    <property type="entry name" value="Acyltransferase"/>
    <property type="match status" value="1"/>
</dbReference>
<dbReference type="CDD" id="cd07989">
    <property type="entry name" value="LPLAT_AGPAT-like"/>
    <property type="match status" value="1"/>
</dbReference>
<evidence type="ECO:0000259" key="3">
    <source>
        <dbReference type="SMART" id="SM00563"/>
    </source>
</evidence>
<organism evidence="4 5">
    <name type="scientific">Motilibacter deserti</name>
    <dbReference type="NCBI Taxonomy" id="2714956"/>
    <lineage>
        <taxon>Bacteria</taxon>
        <taxon>Bacillati</taxon>
        <taxon>Actinomycetota</taxon>
        <taxon>Actinomycetes</taxon>
        <taxon>Motilibacterales</taxon>
        <taxon>Motilibacteraceae</taxon>
        <taxon>Motilibacter</taxon>
    </lineage>
</organism>
<name>A0ABX0GV82_9ACTN</name>
<protein>
    <submittedName>
        <fullName evidence="4">1-acyl-sn-glycerol-3-phosphate acyltransferase</fullName>
    </submittedName>
</protein>
<dbReference type="InterPro" id="IPR002123">
    <property type="entry name" value="Plipid/glycerol_acylTrfase"/>
</dbReference>
<comment type="caution">
    <text evidence="4">The sequence shown here is derived from an EMBL/GenBank/DDBJ whole genome shotgun (WGS) entry which is preliminary data.</text>
</comment>
<sequence length="222" mass="24789">MLYFVLRRLLGILLRTFWRPVVEGREHIPREGRVIVASNHLSFIDSIILPLVVTERRITFLAKSEYFTDRSLRNAPSRWFFTAMGAVPVPRGQARAAQASLDTALEVLKREEAFGIYPEGTRSRDGRLYRGRVGVAWLAFAAEAPVLPVGLIGTDRVQPVGARFPRIAKVTVRFAPPIQPKDYAAVAPGLARRQLTDDVIDTIGRLTGQERAPGYNELPAED</sequence>
<dbReference type="PANTHER" id="PTHR10434">
    <property type="entry name" value="1-ACYL-SN-GLYCEROL-3-PHOSPHATE ACYLTRANSFERASE"/>
    <property type="match status" value="1"/>
</dbReference>
<dbReference type="SMART" id="SM00563">
    <property type="entry name" value="PlsC"/>
    <property type="match status" value="1"/>
</dbReference>
<evidence type="ECO:0000256" key="1">
    <source>
        <dbReference type="ARBA" id="ARBA00022679"/>
    </source>
</evidence>
<dbReference type="SUPFAM" id="SSF69593">
    <property type="entry name" value="Glycerol-3-phosphate (1)-acyltransferase"/>
    <property type="match status" value="1"/>
</dbReference>
<keyword evidence="1" id="KW-0808">Transferase</keyword>
<accession>A0ABX0GV82</accession>
<dbReference type="EMBL" id="JAANNP010000011">
    <property type="protein sequence ID" value="NHC14847.1"/>
    <property type="molecule type" value="Genomic_DNA"/>
</dbReference>
<dbReference type="RefSeq" id="WP_166282773.1">
    <property type="nucleotide sequence ID" value="NZ_JAANNP010000011.1"/>
</dbReference>
<feature type="domain" description="Phospholipid/glycerol acyltransferase" evidence="3">
    <location>
        <begin position="34"/>
        <end position="154"/>
    </location>
</feature>